<keyword evidence="3" id="KW-0862">Zinc</keyword>
<proteinExistence type="predicted"/>
<gene>
    <name evidence="6" type="ORF">C8F04DRAFT_180102</name>
</gene>
<dbReference type="Pfam" id="PF24355">
    <property type="entry name" value="DUF7514"/>
    <property type="match status" value="1"/>
</dbReference>
<dbReference type="GO" id="GO:0008270">
    <property type="term" value="F:zinc ion binding"/>
    <property type="evidence" value="ECO:0007669"/>
    <property type="project" value="UniProtKB-KW"/>
</dbReference>
<dbReference type="CDD" id="cd02249">
    <property type="entry name" value="ZZ"/>
    <property type="match status" value="1"/>
</dbReference>
<dbReference type="Pfam" id="PF00569">
    <property type="entry name" value="ZZ"/>
    <property type="match status" value="1"/>
</dbReference>
<evidence type="ECO:0000256" key="2">
    <source>
        <dbReference type="ARBA" id="ARBA00022771"/>
    </source>
</evidence>
<feature type="domain" description="ZZ-type" evidence="5">
    <location>
        <begin position="20"/>
        <end position="66"/>
    </location>
</feature>
<dbReference type="SUPFAM" id="SSF57850">
    <property type="entry name" value="RING/U-box"/>
    <property type="match status" value="1"/>
</dbReference>
<protein>
    <recommendedName>
        <fullName evidence="5">ZZ-type domain-containing protein</fullName>
    </recommendedName>
</protein>
<name>A0AAD6WTZ1_9AGAR</name>
<sequence length="529" mass="56411">MFYKRYVSSVYRRFHPLSMARGYCGCNACSQPIAATDPRIRCLECDEYDLCANCAISERFSGGHVASHSTSVFKMSGGGAQVPVVASTKIVHASPSPLTPSSQLVSPTPIRQPLPSISSLPSQHRSLSQPISSTPPILPARQSTVSTRSSVADSTSPDDAVSAPEVEYGTLPPKEPAGRQLQTTGSVAQPVTSTASRIGSIGSLVEISPTAASSVSSGDEVAAYTMPPRDELPRQTVNTPPPPLKIVTPPPPPPIVAHAWGPFFNPDMTPTPVFTQFMDAVFIYLDSGRTGSLTPEIYSRFLINQGYVGQTNIWNSNLVAAFGKTKEEVADAALKRAYDLFGIQHILRPRVREPASPPPDVKAQLKSFGTSFARAVTPSATGGMMPLLTRQGFIKITAIEALCDPARHWSGLAHIVKMYALVEVRAWGELPRGVLPEQADPRMLARITQVQIGAREIQNGQRASAAAYAKSKIGSIDARDAANAVNLVGSAAVYAKNQIQKINVQDAADAINLVGEVVYLTNLATGNTS</sequence>
<feature type="compositionally biased region" description="Polar residues" evidence="4">
    <location>
        <begin position="180"/>
        <end position="191"/>
    </location>
</feature>
<evidence type="ECO:0000313" key="7">
    <source>
        <dbReference type="Proteomes" id="UP001218188"/>
    </source>
</evidence>
<evidence type="ECO:0000313" key="6">
    <source>
        <dbReference type="EMBL" id="KAJ7023496.1"/>
    </source>
</evidence>
<dbReference type="InterPro" id="IPR055936">
    <property type="entry name" value="DUF7514"/>
</dbReference>
<keyword evidence="2" id="KW-0863">Zinc-finger</keyword>
<dbReference type="Gene3D" id="3.30.60.90">
    <property type="match status" value="1"/>
</dbReference>
<feature type="region of interest" description="Disordered" evidence="4">
    <location>
        <begin position="95"/>
        <end position="191"/>
    </location>
</feature>
<keyword evidence="1" id="KW-0479">Metal-binding</keyword>
<reference evidence="6" key="1">
    <citation type="submission" date="2023-03" db="EMBL/GenBank/DDBJ databases">
        <title>Massive genome expansion in bonnet fungi (Mycena s.s.) driven by repeated elements and novel gene families across ecological guilds.</title>
        <authorList>
            <consortium name="Lawrence Berkeley National Laboratory"/>
            <person name="Harder C.B."/>
            <person name="Miyauchi S."/>
            <person name="Viragh M."/>
            <person name="Kuo A."/>
            <person name="Thoen E."/>
            <person name="Andreopoulos B."/>
            <person name="Lu D."/>
            <person name="Skrede I."/>
            <person name="Drula E."/>
            <person name="Henrissat B."/>
            <person name="Morin E."/>
            <person name="Kohler A."/>
            <person name="Barry K."/>
            <person name="LaButti K."/>
            <person name="Morin E."/>
            <person name="Salamov A."/>
            <person name="Lipzen A."/>
            <person name="Mereny Z."/>
            <person name="Hegedus B."/>
            <person name="Baldrian P."/>
            <person name="Stursova M."/>
            <person name="Weitz H."/>
            <person name="Taylor A."/>
            <person name="Grigoriev I.V."/>
            <person name="Nagy L.G."/>
            <person name="Martin F."/>
            <person name="Kauserud H."/>
        </authorList>
    </citation>
    <scope>NUCLEOTIDE SEQUENCE</scope>
    <source>
        <strain evidence="6">CBHHK200</strain>
    </source>
</reference>
<evidence type="ECO:0000259" key="5">
    <source>
        <dbReference type="SMART" id="SM00291"/>
    </source>
</evidence>
<feature type="compositionally biased region" description="Low complexity" evidence="4">
    <location>
        <begin position="109"/>
        <end position="123"/>
    </location>
</feature>
<accession>A0AAD6WTZ1</accession>
<evidence type="ECO:0000256" key="1">
    <source>
        <dbReference type="ARBA" id="ARBA00022723"/>
    </source>
</evidence>
<evidence type="ECO:0000256" key="3">
    <source>
        <dbReference type="ARBA" id="ARBA00022833"/>
    </source>
</evidence>
<dbReference type="SMART" id="SM00291">
    <property type="entry name" value="ZnF_ZZ"/>
    <property type="match status" value="1"/>
</dbReference>
<dbReference type="EMBL" id="JARJCM010000187">
    <property type="protein sequence ID" value="KAJ7023496.1"/>
    <property type="molecule type" value="Genomic_DNA"/>
</dbReference>
<dbReference type="InterPro" id="IPR000433">
    <property type="entry name" value="Znf_ZZ"/>
</dbReference>
<dbReference type="AlphaFoldDB" id="A0AAD6WTZ1"/>
<evidence type="ECO:0000256" key="4">
    <source>
        <dbReference type="SAM" id="MobiDB-lite"/>
    </source>
</evidence>
<dbReference type="InterPro" id="IPR043145">
    <property type="entry name" value="Znf_ZZ_sf"/>
</dbReference>
<keyword evidence="7" id="KW-1185">Reference proteome</keyword>
<dbReference type="Proteomes" id="UP001218188">
    <property type="component" value="Unassembled WGS sequence"/>
</dbReference>
<comment type="caution">
    <text evidence="6">The sequence shown here is derived from an EMBL/GenBank/DDBJ whole genome shotgun (WGS) entry which is preliminary data.</text>
</comment>
<feature type="compositionally biased region" description="Polar residues" evidence="4">
    <location>
        <begin position="124"/>
        <end position="157"/>
    </location>
</feature>
<organism evidence="6 7">
    <name type="scientific">Mycena alexandri</name>
    <dbReference type="NCBI Taxonomy" id="1745969"/>
    <lineage>
        <taxon>Eukaryota</taxon>
        <taxon>Fungi</taxon>
        <taxon>Dikarya</taxon>
        <taxon>Basidiomycota</taxon>
        <taxon>Agaricomycotina</taxon>
        <taxon>Agaricomycetes</taxon>
        <taxon>Agaricomycetidae</taxon>
        <taxon>Agaricales</taxon>
        <taxon>Marasmiineae</taxon>
        <taxon>Mycenaceae</taxon>
        <taxon>Mycena</taxon>
    </lineage>
</organism>